<comment type="pathway">
    <text evidence="5">Nucleotide-sugar biosynthesis; CMP-3-deoxy-D-manno-octulosonate biosynthesis; CMP-3-deoxy-D-manno-octulosonate from 3-deoxy-D-manno-octulosonate and CTP: step 1/1.</text>
</comment>
<comment type="similarity">
    <text evidence="5">Belongs to the KdsB family.</text>
</comment>
<evidence type="ECO:0000256" key="1">
    <source>
        <dbReference type="ARBA" id="ARBA00004370"/>
    </source>
</evidence>
<gene>
    <name evidence="5 6" type="primary">kdsB</name>
    <name evidence="6" type="ORF">ENT08_09725</name>
</gene>
<dbReference type="PANTHER" id="PTHR42866">
    <property type="entry name" value="3-DEOXY-MANNO-OCTULOSONATE CYTIDYLYLTRANSFERASE"/>
    <property type="match status" value="1"/>
</dbReference>
<dbReference type="GO" id="GO:0033468">
    <property type="term" value="P:CMP-keto-3-deoxy-D-manno-octulosonic acid biosynthetic process"/>
    <property type="evidence" value="ECO:0007669"/>
    <property type="project" value="UniProtKB-UniRule"/>
</dbReference>
<evidence type="ECO:0000256" key="5">
    <source>
        <dbReference type="HAMAP-Rule" id="MF_00057"/>
    </source>
</evidence>
<dbReference type="HAMAP" id="MF_00057">
    <property type="entry name" value="KdsB"/>
    <property type="match status" value="1"/>
</dbReference>
<keyword evidence="3 5" id="KW-0548">Nucleotidyltransferase</keyword>
<dbReference type="Pfam" id="PF02348">
    <property type="entry name" value="CTP_transf_3"/>
    <property type="match status" value="1"/>
</dbReference>
<dbReference type="GO" id="GO:0008690">
    <property type="term" value="F:3-deoxy-manno-octulosonate cytidylyltransferase activity"/>
    <property type="evidence" value="ECO:0007669"/>
    <property type="project" value="UniProtKB-UniRule"/>
</dbReference>
<dbReference type="SUPFAM" id="SSF53448">
    <property type="entry name" value="Nucleotide-diphospho-sugar transferases"/>
    <property type="match status" value="1"/>
</dbReference>
<comment type="catalytic activity">
    <reaction evidence="5">
        <text>3-deoxy-alpha-D-manno-oct-2-ulosonate + CTP = CMP-3-deoxy-beta-D-manno-octulosonate + diphosphate</text>
        <dbReference type="Rhea" id="RHEA:23448"/>
        <dbReference type="ChEBI" id="CHEBI:33019"/>
        <dbReference type="ChEBI" id="CHEBI:37563"/>
        <dbReference type="ChEBI" id="CHEBI:85986"/>
        <dbReference type="ChEBI" id="CHEBI:85987"/>
        <dbReference type="EC" id="2.7.7.38"/>
    </reaction>
</comment>
<dbReference type="GO" id="GO:0005829">
    <property type="term" value="C:cytosol"/>
    <property type="evidence" value="ECO:0007669"/>
    <property type="project" value="TreeGrafter"/>
</dbReference>
<dbReference type="EMBL" id="DSXI01000576">
    <property type="protein sequence ID" value="HGS05991.1"/>
    <property type="molecule type" value="Genomic_DNA"/>
</dbReference>
<dbReference type="PANTHER" id="PTHR42866:SF2">
    <property type="entry name" value="3-DEOXY-MANNO-OCTULOSONATE CYTIDYLYLTRANSFERASE, MITOCHONDRIAL"/>
    <property type="match status" value="1"/>
</dbReference>
<dbReference type="InterPro" id="IPR003329">
    <property type="entry name" value="Cytidylyl_trans"/>
</dbReference>
<dbReference type="UniPathway" id="UPA00358">
    <property type="reaction ID" value="UER00476"/>
</dbReference>
<dbReference type="AlphaFoldDB" id="A0A7V4G9T8"/>
<comment type="function">
    <text evidence="5">Activates KDO (a required 8-carbon sugar) for incorporation into bacterial lipopolysaccharide in Gram-negative bacteria.</text>
</comment>
<sequence length="246" mass="27351">MKTIALIPARYGSSRFPGKPLADLHGKPLIQRVYEQARKVSGLAAIYVATDDERIRDCVLGFGGQALMTRSDHPSGSDRLAEAASLLGLNPLDVVVNVQGDQPLFPPHLVTYLAGLFEKDCSLVMATPARRVTDTAQAADPNVVKVVMDHRGLALYFSRSPIPYFRDGERPYFFRHIGIYAYRVDFLRTFVTLPPGRLEQAEKLEQLRALEYGFPIRVVETNGDTLEVDTPEDLARAAAYFRERGG</sequence>
<dbReference type="EC" id="2.7.7.38" evidence="5"/>
<organism evidence="6">
    <name type="scientific">Desulfobacca acetoxidans</name>
    <dbReference type="NCBI Taxonomy" id="60893"/>
    <lineage>
        <taxon>Bacteria</taxon>
        <taxon>Pseudomonadati</taxon>
        <taxon>Thermodesulfobacteriota</taxon>
        <taxon>Desulfobaccia</taxon>
        <taxon>Desulfobaccales</taxon>
        <taxon>Desulfobaccaceae</taxon>
        <taxon>Desulfobacca</taxon>
    </lineage>
</organism>
<evidence type="ECO:0000313" key="6">
    <source>
        <dbReference type="EMBL" id="HGS05991.1"/>
    </source>
</evidence>
<evidence type="ECO:0000256" key="2">
    <source>
        <dbReference type="ARBA" id="ARBA00022679"/>
    </source>
</evidence>
<keyword evidence="2 5" id="KW-0808">Transferase</keyword>
<dbReference type="InterPro" id="IPR004528">
    <property type="entry name" value="KdsB"/>
</dbReference>
<proteinExistence type="inferred from homology"/>
<dbReference type="GO" id="GO:0009103">
    <property type="term" value="P:lipopolysaccharide biosynthetic process"/>
    <property type="evidence" value="ECO:0007669"/>
    <property type="project" value="UniProtKB-UniRule"/>
</dbReference>
<dbReference type="CDD" id="cd02517">
    <property type="entry name" value="CMP-KDO-Synthetase"/>
    <property type="match status" value="1"/>
</dbReference>
<dbReference type="NCBIfam" id="TIGR00466">
    <property type="entry name" value="kdsB"/>
    <property type="match status" value="1"/>
</dbReference>
<dbReference type="NCBIfam" id="NF009905">
    <property type="entry name" value="PRK13368.1"/>
    <property type="match status" value="1"/>
</dbReference>
<dbReference type="GO" id="GO:0016020">
    <property type="term" value="C:membrane"/>
    <property type="evidence" value="ECO:0007669"/>
    <property type="project" value="UniProtKB-SubCell"/>
</dbReference>
<name>A0A7V4G9T8_9BACT</name>
<keyword evidence="5" id="KW-0963">Cytoplasm</keyword>
<dbReference type="NCBIfam" id="NF003952">
    <property type="entry name" value="PRK05450.1-5"/>
    <property type="match status" value="1"/>
</dbReference>
<comment type="caution">
    <text evidence="6">The sequence shown here is derived from an EMBL/GenBank/DDBJ whole genome shotgun (WGS) entry which is preliminary data.</text>
</comment>
<dbReference type="FunFam" id="3.90.550.10:FF:000011">
    <property type="entry name" value="3-deoxy-manno-octulosonate cytidylyltransferase"/>
    <property type="match status" value="1"/>
</dbReference>
<accession>A0A7V4G9T8</accession>
<comment type="subcellular location">
    <subcellularLocation>
        <location evidence="5">Cytoplasm</location>
    </subcellularLocation>
    <subcellularLocation>
        <location evidence="1">Membrane</location>
    </subcellularLocation>
</comment>
<dbReference type="Gene3D" id="3.90.550.10">
    <property type="entry name" value="Spore Coat Polysaccharide Biosynthesis Protein SpsA, Chain A"/>
    <property type="match status" value="1"/>
</dbReference>
<dbReference type="InterPro" id="IPR029044">
    <property type="entry name" value="Nucleotide-diphossugar_trans"/>
</dbReference>
<evidence type="ECO:0000256" key="4">
    <source>
        <dbReference type="ARBA" id="ARBA00022985"/>
    </source>
</evidence>
<dbReference type="NCBIfam" id="NF003950">
    <property type="entry name" value="PRK05450.1-3"/>
    <property type="match status" value="1"/>
</dbReference>
<protein>
    <recommendedName>
        <fullName evidence="5">3-deoxy-manno-octulosonate cytidylyltransferase</fullName>
        <ecNumber evidence="5">2.7.7.38</ecNumber>
    </recommendedName>
    <alternativeName>
        <fullName evidence="5">CMP-2-keto-3-deoxyoctulosonic acid synthase</fullName>
        <shortName evidence="5">CKS</shortName>
        <shortName evidence="5">CMP-KDO synthase</shortName>
    </alternativeName>
</protein>
<reference evidence="6" key="1">
    <citation type="journal article" date="2020" name="mSystems">
        <title>Genome- and Community-Level Interaction Insights into Carbon Utilization and Element Cycling Functions of Hydrothermarchaeota in Hydrothermal Sediment.</title>
        <authorList>
            <person name="Zhou Z."/>
            <person name="Liu Y."/>
            <person name="Xu W."/>
            <person name="Pan J."/>
            <person name="Luo Z.H."/>
            <person name="Li M."/>
        </authorList>
    </citation>
    <scope>NUCLEOTIDE SEQUENCE [LARGE SCALE GENOMIC DNA]</scope>
    <source>
        <strain evidence="6">SpSt-548</strain>
    </source>
</reference>
<keyword evidence="4 5" id="KW-0448">Lipopolysaccharide biosynthesis</keyword>
<evidence type="ECO:0000256" key="3">
    <source>
        <dbReference type="ARBA" id="ARBA00022695"/>
    </source>
</evidence>